<dbReference type="AlphaFoldDB" id="A0A932CP09"/>
<proteinExistence type="predicted"/>
<sequence length="332" mass="36204">MALRIGPYPGPFAAQDGLTTLMVDLAASLVAEAGKHHLALAELQIDFDCADSKLSGYRLWVEAIRRKVAPVPVTLTALPSWLSRREFEGLAAASDGFVLQVHSLAWPTGTDAPFSLCDPAAARRAVERAARLGMPFRVALPTYGYVMAFDREGRPVGISAEGLSVAWPREVRRLDVHADPAAMAALVRAWTADRPASLQGIVWYRLPTSEDRLNWQWPTLATVMAGRAPRGALQAEARRPQPGLVEIDLVNAGNADRPLQVVVSLRWREARLVAGDALQGFEWIDAGPTEVRLHPTTNLALVRLGPGQRRMIGWLRLSENAEVKVDVSPANP</sequence>
<accession>A0A932CP09</accession>
<dbReference type="Pfam" id="PF11340">
    <property type="entry name" value="DUF3142"/>
    <property type="match status" value="1"/>
</dbReference>
<reference evidence="1" key="1">
    <citation type="submission" date="2020-07" db="EMBL/GenBank/DDBJ databases">
        <title>Huge and variable diversity of episymbiotic CPR bacteria and DPANN archaea in groundwater ecosystems.</title>
        <authorList>
            <person name="He C.Y."/>
            <person name="Keren R."/>
            <person name="Whittaker M."/>
            <person name="Farag I.F."/>
            <person name="Doudna J."/>
            <person name="Cate J.H.D."/>
            <person name="Banfield J.F."/>
        </authorList>
    </citation>
    <scope>NUCLEOTIDE SEQUENCE</scope>
    <source>
        <strain evidence="1">NC_groundwater_672_Ag_B-0.1um_62_36</strain>
    </source>
</reference>
<gene>
    <name evidence="1" type="ORF">HYY20_07020</name>
</gene>
<protein>
    <submittedName>
        <fullName evidence="1">DUF3142 domain-containing protein</fullName>
    </submittedName>
</protein>
<dbReference type="EMBL" id="JACPRF010000214">
    <property type="protein sequence ID" value="MBI2876616.1"/>
    <property type="molecule type" value="Genomic_DNA"/>
</dbReference>
<dbReference type="Proteomes" id="UP000769766">
    <property type="component" value="Unassembled WGS sequence"/>
</dbReference>
<name>A0A932CP09_UNCTE</name>
<comment type="caution">
    <text evidence="1">The sequence shown here is derived from an EMBL/GenBank/DDBJ whole genome shotgun (WGS) entry which is preliminary data.</text>
</comment>
<evidence type="ECO:0000313" key="2">
    <source>
        <dbReference type="Proteomes" id="UP000769766"/>
    </source>
</evidence>
<dbReference type="InterPro" id="IPR021488">
    <property type="entry name" value="DUF3142"/>
</dbReference>
<organism evidence="1 2">
    <name type="scientific">Tectimicrobiota bacterium</name>
    <dbReference type="NCBI Taxonomy" id="2528274"/>
    <lineage>
        <taxon>Bacteria</taxon>
        <taxon>Pseudomonadati</taxon>
        <taxon>Nitrospinota/Tectimicrobiota group</taxon>
        <taxon>Candidatus Tectimicrobiota</taxon>
    </lineage>
</organism>
<evidence type="ECO:0000313" key="1">
    <source>
        <dbReference type="EMBL" id="MBI2876616.1"/>
    </source>
</evidence>